<proteinExistence type="predicted"/>
<keyword evidence="1" id="KW-0472">Membrane</keyword>
<reference evidence="2" key="1">
    <citation type="submission" date="2022-05" db="EMBL/GenBank/DDBJ databases">
        <title>Alysiella filiformis genome sequencing.</title>
        <authorList>
            <person name="Viehboeck T."/>
        </authorList>
    </citation>
    <scope>NUCLEOTIDE SEQUENCE</scope>
    <source>
        <strain evidence="2">DSM 2580</strain>
    </source>
</reference>
<keyword evidence="1" id="KW-1133">Transmembrane helix</keyword>
<protein>
    <submittedName>
        <fullName evidence="2">Uncharacterized protein</fullName>
    </submittedName>
</protein>
<sequence length="97" mass="11465">MILFMLADKIYGYLKIICPLLVIALFIFLQFVRYTDTVSHHILLQNDYSWQAHWDFFVNWDNFYVLLACIVIGYLPLLLLGLGGWLYRLVCSNRSLD</sequence>
<name>A0AAE9HUR0_9NEIS</name>
<dbReference type="Proteomes" id="UP001056819">
    <property type="component" value="Chromosome"/>
</dbReference>
<evidence type="ECO:0000313" key="2">
    <source>
        <dbReference type="EMBL" id="URD68487.1"/>
    </source>
</evidence>
<gene>
    <name evidence="2" type="ORF">LNQ82_04890</name>
</gene>
<keyword evidence="1" id="KW-0812">Transmembrane</keyword>
<feature type="transmembrane region" description="Helical" evidence="1">
    <location>
        <begin position="63"/>
        <end position="87"/>
    </location>
</feature>
<organism evidence="2 3">
    <name type="scientific">Conchiformibius steedae DSM 2580</name>
    <dbReference type="NCBI Taxonomy" id="1121352"/>
    <lineage>
        <taxon>Bacteria</taxon>
        <taxon>Pseudomonadati</taxon>
        <taxon>Pseudomonadota</taxon>
        <taxon>Betaproteobacteria</taxon>
        <taxon>Neisseriales</taxon>
        <taxon>Neisseriaceae</taxon>
        <taxon>Conchiformibius</taxon>
    </lineage>
</organism>
<evidence type="ECO:0000256" key="1">
    <source>
        <dbReference type="SAM" id="Phobius"/>
    </source>
</evidence>
<dbReference type="EMBL" id="CP097501">
    <property type="protein sequence ID" value="URD68487.1"/>
    <property type="molecule type" value="Genomic_DNA"/>
</dbReference>
<dbReference type="RefSeq" id="WP_027022394.1">
    <property type="nucleotide sequence ID" value="NZ_CP097501.1"/>
</dbReference>
<evidence type="ECO:0000313" key="3">
    <source>
        <dbReference type="Proteomes" id="UP001056819"/>
    </source>
</evidence>
<accession>A0AAE9HUR0</accession>
<feature type="transmembrane region" description="Helical" evidence="1">
    <location>
        <begin position="12"/>
        <end position="32"/>
    </location>
</feature>
<dbReference type="AlphaFoldDB" id="A0AAE9HUR0"/>